<proteinExistence type="predicted"/>
<dbReference type="RefSeq" id="WP_085854275.1">
    <property type="nucleotide sequence ID" value="NZ_FOPF01000006.1"/>
</dbReference>
<keyword evidence="5" id="KW-1185">Reference proteome</keyword>
<dbReference type="SUPFAM" id="SSF47226">
    <property type="entry name" value="Histidine-containing phosphotransfer domain, HPT domain"/>
    <property type="match status" value="1"/>
</dbReference>
<keyword evidence="1" id="KW-0902">Two-component regulatory system</keyword>
<dbReference type="Gene3D" id="1.20.120.160">
    <property type="entry name" value="HPT domain"/>
    <property type="match status" value="1"/>
</dbReference>
<dbReference type="EMBL" id="FWFV01000006">
    <property type="protein sequence ID" value="SLN50763.1"/>
    <property type="molecule type" value="Genomic_DNA"/>
</dbReference>
<keyword evidence="2" id="KW-0597">Phosphoprotein</keyword>
<gene>
    <name evidence="4" type="ORF">PAM7066_02300</name>
</gene>
<reference evidence="4 5" key="1">
    <citation type="submission" date="2017-03" db="EMBL/GenBank/DDBJ databases">
        <authorList>
            <person name="Afonso C.L."/>
            <person name="Miller P.J."/>
            <person name="Scott M.A."/>
            <person name="Spackman E."/>
            <person name="Goraichik I."/>
            <person name="Dimitrov K.M."/>
            <person name="Suarez D.L."/>
            <person name="Swayne D.E."/>
        </authorList>
    </citation>
    <scope>NUCLEOTIDE SEQUENCE [LARGE SCALE GENOMIC DNA]</scope>
    <source>
        <strain evidence="4 5">CECT 7066</strain>
    </source>
</reference>
<accession>A0A1Y5SY94</accession>
<dbReference type="InterPro" id="IPR036641">
    <property type="entry name" value="HPT_dom_sf"/>
</dbReference>
<dbReference type="InterPro" id="IPR008207">
    <property type="entry name" value="Sig_transdc_His_kin_Hpt_dom"/>
</dbReference>
<dbReference type="Proteomes" id="UP000193870">
    <property type="component" value="Unassembled WGS sequence"/>
</dbReference>
<dbReference type="GO" id="GO:0004672">
    <property type="term" value="F:protein kinase activity"/>
    <property type="evidence" value="ECO:0007669"/>
    <property type="project" value="UniProtKB-ARBA"/>
</dbReference>
<organism evidence="4 5">
    <name type="scientific">Palleronia marisminoris</name>
    <dbReference type="NCBI Taxonomy" id="315423"/>
    <lineage>
        <taxon>Bacteria</taxon>
        <taxon>Pseudomonadati</taxon>
        <taxon>Pseudomonadota</taxon>
        <taxon>Alphaproteobacteria</taxon>
        <taxon>Rhodobacterales</taxon>
        <taxon>Roseobacteraceae</taxon>
        <taxon>Palleronia</taxon>
    </lineage>
</organism>
<evidence type="ECO:0000313" key="4">
    <source>
        <dbReference type="EMBL" id="SLN50763.1"/>
    </source>
</evidence>
<evidence type="ECO:0000313" key="5">
    <source>
        <dbReference type="Proteomes" id="UP000193870"/>
    </source>
</evidence>
<evidence type="ECO:0000259" key="3">
    <source>
        <dbReference type="PROSITE" id="PS50894"/>
    </source>
</evidence>
<sequence>MIDDTPLIDMQRLAEMRDDFGAEILPELHALFVSEAAVLVERIGAEDGADLVPLVHTLKGSAQTMGMARLVLVCKQAETALHEGRKTDPAMIAHLVEQSADAFAGECGCQIRNSDKIGSAVMSR</sequence>
<evidence type="ECO:0000256" key="2">
    <source>
        <dbReference type="PROSITE-ProRule" id="PRU00110"/>
    </source>
</evidence>
<feature type="domain" description="HPt" evidence="3">
    <location>
        <begin position="17"/>
        <end position="110"/>
    </location>
</feature>
<dbReference type="PROSITE" id="PS50894">
    <property type="entry name" value="HPT"/>
    <property type="match status" value="1"/>
</dbReference>
<dbReference type="AlphaFoldDB" id="A0A1Y5SY94"/>
<feature type="modified residue" description="Phosphohistidine" evidence="2">
    <location>
        <position position="56"/>
    </location>
</feature>
<dbReference type="CDD" id="cd00088">
    <property type="entry name" value="HPT"/>
    <property type="match status" value="1"/>
</dbReference>
<evidence type="ECO:0000256" key="1">
    <source>
        <dbReference type="ARBA" id="ARBA00023012"/>
    </source>
</evidence>
<protein>
    <submittedName>
        <fullName evidence="4">Hpt domain protein</fullName>
    </submittedName>
</protein>
<name>A0A1Y5SY94_9RHOB</name>
<dbReference type="Pfam" id="PF01627">
    <property type="entry name" value="Hpt"/>
    <property type="match status" value="1"/>
</dbReference>
<dbReference type="GO" id="GO:0000160">
    <property type="term" value="P:phosphorelay signal transduction system"/>
    <property type="evidence" value="ECO:0007669"/>
    <property type="project" value="UniProtKB-KW"/>
</dbReference>